<evidence type="ECO:0000313" key="1">
    <source>
        <dbReference type="EMBL" id="OJF71253.1"/>
    </source>
</evidence>
<organism evidence="1 2">
    <name type="scientific">Streptococcus bovimastitidis</name>
    <dbReference type="NCBI Taxonomy" id="1856638"/>
    <lineage>
        <taxon>Bacteria</taxon>
        <taxon>Bacillati</taxon>
        <taxon>Bacillota</taxon>
        <taxon>Bacilli</taxon>
        <taxon>Lactobacillales</taxon>
        <taxon>Streptococcaceae</taxon>
        <taxon>Streptococcus</taxon>
    </lineage>
</organism>
<evidence type="ECO:0000313" key="2">
    <source>
        <dbReference type="Proteomes" id="UP000182015"/>
    </source>
</evidence>
<gene>
    <name evidence="1" type="ORF">A9Q68_08625</name>
</gene>
<dbReference type="AlphaFoldDB" id="A0A1L8MKG5"/>
<dbReference type="Proteomes" id="UP000182015">
    <property type="component" value="Unassembled WGS sequence"/>
</dbReference>
<dbReference type="EMBL" id="LZDD01000003">
    <property type="protein sequence ID" value="OJF71253.1"/>
    <property type="molecule type" value="Genomic_DNA"/>
</dbReference>
<name>A0A1L8MKG5_9STRE</name>
<comment type="caution">
    <text evidence="1">The sequence shown here is derived from an EMBL/GenBank/DDBJ whole genome shotgun (WGS) entry which is preliminary data.</text>
</comment>
<protein>
    <submittedName>
        <fullName evidence="1">Uncharacterized protein</fullName>
    </submittedName>
</protein>
<keyword evidence="2" id="KW-1185">Reference proteome</keyword>
<dbReference type="OrthoDB" id="2877966at2"/>
<dbReference type="STRING" id="1856638.A9Q68_08625"/>
<accession>A0A1L8MKG5</accession>
<reference evidence="2" key="1">
    <citation type="submission" date="2016-06" db="EMBL/GenBank/DDBJ databases">
        <authorList>
            <person name="de Vries S.P.W."/>
            <person name="Hadjirin N.F."/>
            <person name="Lay E.M."/>
            <person name="Zadoks R.N."/>
            <person name="Peacock S.J."/>
            <person name="Parkhill J."/>
            <person name="Grant A.J."/>
            <person name="Mcdougall S."/>
            <person name="Holmes M.A."/>
        </authorList>
    </citation>
    <scope>NUCLEOTIDE SEQUENCE [LARGE SCALE GENOMIC DNA]</scope>
    <source>
        <strain evidence="2">NZ1587</strain>
    </source>
</reference>
<proteinExistence type="predicted"/>
<sequence length="153" mass="18194">MPFFLPRRLVEFEYLGGTEENTDYEYRELAEQYEKDIDFAFFFVNFGTTKDEYLELTKREKLFIMKAWEDKKVSDSETMRNAVLNAVNNALRKKGSKFQDLWKRKQQPANMEVVNAHMEIIQQSEEKEGKSWVDMVYQANNLKKPQREGVENG</sequence>